<organism evidence="3 4">
    <name type="scientific">Kibdelosporangium phytohabitans</name>
    <dbReference type="NCBI Taxonomy" id="860235"/>
    <lineage>
        <taxon>Bacteria</taxon>
        <taxon>Bacillati</taxon>
        <taxon>Actinomycetota</taxon>
        <taxon>Actinomycetes</taxon>
        <taxon>Pseudonocardiales</taxon>
        <taxon>Pseudonocardiaceae</taxon>
        <taxon>Kibdelosporangium</taxon>
    </lineage>
</organism>
<reference evidence="3 4" key="1">
    <citation type="submission" date="2015-07" db="EMBL/GenBank/DDBJ databases">
        <title>Genome sequencing of Kibdelosporangium phytohabitans.</title>
        <authorList>
            <person name="Qin S."/>
            <person name="Xing K."/>
        </authorList>
    </citation>
    <scope>NUCLEOTIDE SEQUENCE [LARGE SCALE GENOMIC DNA]</scope>
    <source>
        <strain evidence="3 4">KLBMP1111</strain>
    </source>
</reference>
<keyword evidence="2" id="KW-0472">Membrane</keyword>
<dbReference type="RefSeq" id="WP_054294627.1">
    <property type="nucleotide sequence ID" value="NZ_CP012752.1"/>
</dbReference>
<keyword evidence="4" id="KW-1185">Reference proteome</keyword>
<feature type="transmembrane region" description="Helical" evidence="2">
    <location>
        <begin position="44"/>
        <end position="63"/>
    </location>
</feature>
<sequence length="129" mass="14533">MRGNRVIVRRLAVVAACLVSLAGACLLAWWQWNRYESASGSWQNLGYVLQWPLFGLFPAFMVWRIRRLRAREGQERAGAGSAAAVEPPRRVPVPRRPEPAGPPQEPDDELAAYNKYLAELSAKEPHDRP</sequence>
<dbReference type="OrthoDB" id="5187941at2"/>
<accession>A0A0N7F4Y6</accession>
<keyword evidence="2" id="KW-1133">Transmembrane helix</keyword>
<name>A0A0N7F4Y6_9PSEU</name>
<dbReference type="AlphaFoldDB" id="A0A0N7F4Y6"/>
<dbReference type="EMBL" id="CP012752">
    <property type="protein sequence ID" value="ALG12735.1"/>
    <property type="molecule type" value="Genomic_DNA"/>
</dbReference>
<keyword evidence="2" id="KW-0812">Transmembrane</keyword>
<feature type="transmembrane region" description="Helical" evidence="2">
    <location>
        <begin position="12"/>
        <end position="32"/>
    </location>
</feature>
<evidence type="ECO:0000256" key="2">
    <source>
        <dbReference type="SAM" id="Phobius"/>
    </source>
</evidence>
<evidence type="ECO:0000313" key="4">
    <source>
        <dbReference type="Proteomes" id="UP000063699"/>
    </source>
</evidence>
<dbReference type="STRING" id="860235.AOZ06_43035"/>
<evidence type="ECO:0000313" key="3">
    <source>
        <dbReference type="EMBL" id="ALG12735.1"/>
    </source>
</evidence>
<protein>
    <submittedName>
        <fullName evidence="3">Uncharacterized protein</fullName>
    </submittedName>
</protein>
<proteinExistence type="predicted"/>
<dbReference type="PROSITE" id="PS51257">
    <property type="entry name" value="PROKAR_LIPOPROTEIN"/>
    <property type="match status" value="1"/>
</dbReference>
<dbReference type="KEGG" id="kphy:AOZ06_43035"/>
<gene>
    <name evidence="3" type="ORF">AOZ06_43035</name>
</gene>
<dbReference type="Proteomes" id="UP000063699">
    <property type="component" value="Chromosome"/>
</dbReference>
<evidence type="ECO:0000256" key="1">
    <source>
        <dbReference type="SAM" id="MobiDB-lite"/>
    </source>
</evidence>
<feature type="region of interest" description="Disordered" evidence="1">
    <location>
        <begin position="74"/>
        <end position="108"/>
    </location>
</feature>